<gene>
    <name evidence="2" type="ORF">CBP34_04180</name>
</gene>
<proteinExistence type="predicted"/>
<evidence type="ECO:0000256" key="1">
    <source>
        <dbReference type="SAM" id="SignalP"/>
    </source>
</evidence>
<keyword evidence="1" id="KW-0732">Signal</keyword>
<dbReference type="KEGG" id="acin:CBP34_04180"/>
<feature type="chain" id="PRO_5013031963" evidence="1">
    <location>
        <begin position="22"/>
        <end position="170"/>
    </location>
</feature>
<evidence type="ECO:0000313" key="3">
    <source>
        <dbReference type="Proteomes" id="UP000194432"/>
    </source>
</evidence>
<feature type="signal peptide" evidence="1">
    <location>
        <begin position="1"/>
        <end position="21"/>
    </location>
</feature>
<name>A0A240U0Y6_9BURK</name>
<protein>
    <submittedName>
        <fullName evidence="2">Outer membrane protein assembly factor BamE</fullName>
    </submittedName>
</protein>
<dbReference type="AlphaFoldDB" id="A0A240U0Y6"/>
<dbReference type="RefSeq" id="WP_094097380.1">
    <property type="nucleotide sequence ID" value="NZ_CP021361.1"/>
</dbReference>
<accession>A0A240U0Y6</accession>
<organism evidence="2 3">
    <name type="scientific">Acidovorax carolinensis</name>
    <dbReference type="NCBI Taxonomy" id="553814"/>
    <lineage>
        <taxon>Bacteria</taxon>
        <taxon>Pseudomonadati</taxon>
        <taxon>Pseudomonadota</taxon>
        <taxon>Betaproteobacteria</taxon>
        <taxon>Burkholderiales</taxon>
        <taxon>Comamonadaceae</taxon>
        <taxon>Acidovorax</taxon>
    </lineage>
</organism>
<reference evidence="2 3" key="1">
    <citation type="submission" date="2017-05" db="EMBL/GenBank/DDBJ databases">
        <title>Polyphasic characterization of four soil-derived phenanthrene-degrading Acidovorax strains and proposal of Acidovorax phenanthrenivorans sp. nov.</title>
        <authorList>
            <person name="Singleton D.R."/>
            <person name="Lee J."/>
            <person name="Dickey A.N."/>
            <person name="Stroud A."/>
            <person name="Scholl E.H."/>
            <person name="Wright F.A."/>
            <person name="Aitken M.D."/>
        </authorList>
    </citation>
    <scope>NUCLEOTIDE SEQUENCE [LARGE SCALE GENOMIC DNA]</scope>
    <source>
        <strain evidence="2">NA3</strain>
    </source>
</reference>
<keyword evidence="3" id="KW-1185">Reference proteome</keyword>
<dbReference type="EMBL" id="CP021361">
    <property type="protein sequence ID" value="ART51020.1"/>
    <property type="molecule type" value="Genomic_DNA"/>
</dbReference>
<sequence>MTFHFSALAFAAAALGLVALAGCDAQRISELQPGVSTEADVRDRFGAPETIWDEADGARTLEYNRQPAGQINYMITVGADGRLVAVRQVLTAENFARITPGMDIALVRRSLGKPAKVIPYRLSGETHHDWRFIEPPNVPKVFTVVTKDGSTVLRTQIGPDMDAPENKGGR</sequence>
<dbReference type="Proteomes" id="UP000194432">
    <property type="component" value="Chromosome 1"/>
</dbReference>
<evidence type="ECO:0000313" key="2">
    <source>
        <dbReference type="EMBL" id="ART51020.1"/>
    </source>
</evidence>